<sequence>MPIGLVLALAGVRLGYAAARDAAGSWASRVLRTLAGRSGWLVLAGAVAAAALHSSSAVEVVVLSLVQARTLALDDGLLVVLGANVGTTATAQLVALRLPGLGALAMGLGLLGMLVVRRGATALALFSLGCLLQGLDLVATGVGPWVGTQLASLGRTGVASPASGFVWGWLLTSLVQSSTVVSSALVKMAGEGLLAPEVGVAAVLGANVGTVTTGLVASLFVGKGARWLALADFALNLGGAVLTLVLFGWFVGLLERLAGSPAQVVAHAHTAFNVASLLLAWPFVRPLGRRLASHLG</sequence>
<proteinExistence type="predicted"/>
<keyword evidence="3 6" id="KW-0812">Transmembrane</keyword>
<keyword evidence="8" id="KW-1185">Reference proteome</keyword>
<dbReference type="EMBL" id="CP141614">
    <property type="protein sequence ID" value="WRP13417.1"/>
    <property type="molecule type" value="Genomic_DNA"/>
</dbReference>
<evidence type="ECO:0000313" key="7">
    <source>
        <dbReference type="EMBL" id="WRP13417.1"/>
    </source>
</evidence>
<gene>
    <name evidence="7" type="ORF">VLY81_08120</name>
</gene>
<feature type="transmembrane region" description="Helical" evidence="6">
    <location>
        <begin position="123"/>
        <end position="146"/>
    </location>
</feature>
<feature type="transmembrane region" description="Helical" evidence="6">
    <location>
        <begin position="100"/>
        <end position="116"/>
    </location>
</feature>
<feature type="transmembrane region" description="Helical" evidence="6">
    <location>
        <begin position="233"/>
        <end position="252"/>
    </location>
</feature>
<dbReference type="Proteomes" id="UP001333102">
    <property type="component" value="Chromosome"/>
</dbReference>
<evidence type="ECO:0000256" key="3">
    <source>
        <dbReference type="ARBA" id="ARBA00022692"/>
    </source>
</evidence>
<accession>A0ABZ1BMP7</accession>
<keyword evidence="2" id="KW-1003">Cell membrane</keyword>
<evidence type="ECO:0000256" key="2">
    <source>
        <dbReference type="ARBA" id="ARBA00022475"/>
    </source>
</evidence>
<evidence type="ECO:0000256" key="4">
    <source>
        <dbReference type="ARBA" id="ARBA00022989"/>
    </source>
</evidence>
<organism evidence="7 8">
    <name type="scientific">Geochorda subterranea</name>
    <dbReference type="NCBI Taxonomy" id="3109564"/>
    <lineage>
        <taxon>Bacteria</taxon>
        <taxon>Bacillati</taxon>
        <taxon>Bacillota</taxon>
        <taxon>Limnochordia</taxon>
        <taxon>Limnochordales</taxon>
        <taxon>Geochordaceae</taxon>
        <taxon>Geochorda</taxon>
    </lineage>
</organism>
<keyword evidence="5 6" id="KW-0472">Membrane</keyword>
<evidence type="ECO:0000256" key="5">
    <source>
        <dbReference type="ARBA" id="ARBA00023136"/>
    </source>
</evidence>
<dbReference type="PANTHER" id="PTHR10010">
    <property type="entry name" value="SOLUTE CARRIER FAMILY 34 SODIUM PHOSPHATE , MEMBER 2-RELATED"/>
    <property type="match status" value="1"/>
</dbReference>
<evidence type="ECO:0000256" key="6">
    <source>
        <dbReference type="SAM" id="Phobius"/>
    </source>
</evidence>
<name>A0ABZ1BMP7_9FIRM</name>
<dbReference type="PANTHER" id="PTHR10010:SF46">
    <property type="entry name" value="SODIUM-DEPENDENT PHOSPHATE TRANSPORT PROTEIN 2B"/>
    <property type="match status" value="1"/>
</dbReference>
<feature type="transmembrane region" description="Helical" evidence="6">
    <location>
        <begin position="264"/>
        <end position="284"/>
    </location>
</feature>
<feature type="transmembrane region" description="Helical" evidence="6">
    <location>
        <begin position="198"/>
        <end position="221"/>
    </location>
</feature>
<keyword evidence="4 6" id="KW-1133">Transmembrane helix</keyword>
<protein>
    <submittedName>
        <fullName evidence="7">Na/Pi symporter</fullName>
    </submittedName>
</protein>
<dbReference type="Pfam" id="PF02690">
    <property type="entry name" value="Na_Pi_cotrans"/>
    <property type="match status" value="1"/>
</dbReference>
<dbReference type="NCBIfam" id="NF037997">
    <property type="entry name" value="Na_Pi_symport"/>
    <property type="match status" value="1"/>
</dbReference>
<dbReference type="InterPro" id="IPR003841">
    <property type="entry name" value="Na/Pi_transpt"/>
</dbReference>
<evidence type="ECO:0000256" key="1">
    <source>
        <dbReference type="ARBA" id="ARBA00004651"/>
    </source>
</evidence>
<reference evidence="8" key="1">
    <citation type="submission" date="2023-12" db="EMBL/GenBank/DDBJ databases">
        <title>Novel isolates from deep terrestrial aquifers shed light on the physiology and ecology of the class Limnochordia.</title>
        <authorList>
            <person name="Karnachuk O.V."/>
            <person name="Lukina A.P."/>
            <person name="Avakyan M.R."/>
            <person name="Kadnikov V."/>
            <person name="Begmatov S."/>
            <person name="Beletsky A.V."/>
            <person name="Mardanov A.V."/>
            <person name="Ravin N.V."/>
        </authorList>
    </citation>
    <scope>NUCLEOTIDE SEQUENCE [LARGE SCALE GENOMIC DNA]</scope>
    <source>
        <strain evidence="8">LN</strain>
    </source>
</reference>
<evidence type="ECO:0000313" key="8">
    <source>
        <dbReference type="Proteomes" id="UP001333102"/>
    </source>
</evidence>
<dbReference type="RefSeq" id="WP_324667662.1">
    <property type="nucleotide sequence ID" value="NZ_CP141614.1"/>
</dbReference>
<comment type="subcellular location">
    <subcellularLocation>
        <location evidence="1">Cell membrane</location>
        <topology evidence="1">Multi-pass membrane protein</topology>
    </subcellularLocation>
</comment>